<dbReference type="OMA" id="FETEACC"/>
<dbReference type="CDD" id="cd00041">
    <property type="entry name" value="CUB"/>
    <property type="match status" value="2"/>
</dbReference>
<evidence type="ECO:0000313" key="7">
    <source>
        <dbReference type="Proteomes" id="UP000694421"/>
    </source>
</evidence>
<evidence type="ECO:0000256" key="4">
    <source>
        <dbReference type="SAM" id="SignalP"/>
    </source>
</evidence>
<dbReference type="PROSITE" id="PS01180">
    <property type="entry name" value="CUB"/>
    <property type="match status" value="2"/>
</dbReference>
<name>A0A8D0DXD4_SALMN</name>
<protein>
    <submittedName>
        <fullName evidence="6">CUB domain containing protein 2</fullName>
    </submittedName>
</protein>
<dbReference type="SMART" id="SM00042">
    <property type="entry name" value="CUB"/>
    <property type="match status" value="2"/>
</dbReference>
<evidence type="ECO:0000256" key="1">
    <source>
        <dbReference type="ARBA" id="ARBA00022737"/>
    </source>
</evidence>
<sequence length="306" mass="34445">CTEHIFTVFWHWVHLSLHSCIKCGGILSAAHGNVSSPNFPSLYPYDTDCVWLIVVAEGSSVLLTFHHFDLEYHDDCEFDYIKIYNGISEDQGNLLGKFCGTKFPPPFTSSWNIMTLIFHSDNHVASQGFSALYQKVTRWDGNGSSWMLPPLSCFFNTCYRPIFFKKICCIFLITDVCGGVLTGLSGSITSPDYPENYPNNAECHWVIQAIANSIIKLSFVDFQLENSELCNFDYVAIFDGPTMGDTLLGHFCGNVKPLDMVSSAHELLVVFKSDFNIAGRGFKTYFFSGMRRILYLFSFSGIICES</sequence>
<evidence type="ECO:0000259" key="5">
    <source>
        <dbReference type="PROSITE" id="PS01180"/>
    </source>
</evidence>
<dbReference type="FunFam" id="2.60.120.290:FF:000013">
    <property type="entry name" value="Membrane frizzled-related protein"/>
    <property type="match status" value="2"/>
</dbReference>
<dbReference type="PANTHER" id="PTHR24251">
    <property type="entry name" value="OVOCHYMASE-RELATED"/>
    <property type="match status" value="1"/>
</dbReference>
<dbReference type="Proteomes" id="UP000694421">
    <property type="component" value="Unplaced"/>
</dbReference>
<comment type="caution">
    <text evidence="3">Lacks conserved residue(s) required for the propagation of feature annotation.</text>
</comment>
<keyword evidence="2" id="KW-1015">Disulfide bond</keyword>
<dbReference type="Gene3D" id="2.60.120.290">
    <property type="entry name" value="Spermadhesin, CUB domain"/>
    <property type="match status" value="2"/>
</dbReference>
<keyword evidence="1" id="KW-0677">Repeat</keyword>
<evidence type="ECO:0000313" key="6">
    <source>
        <dbReference type="Ensembl" id="ENSSMRP00000023104.1"/>
    </source>
</evidence>
<accession>A0A8D0DXD4</accession>
<evidence type="ECO:0000256" key="2">
    <source>
        <dbReference type="ARBA" id="ARBA00023157"/>
    </source>
</evidence>
<feature type="signal peptide" evidence="4">
    <location>
        <begin position="1"/>
        <end position="18"/>
    </location>
</feature>
<keyword evidence="4" id="KW-0732">Signal</keyword>
<dbReference type="Pfam" id="PF00431">
    <property type="entry name" value="CUB"/>
    <property type="match status" value="2"/>
</dbReference>
<organism evidence="6 7">
    <name type="scientific">Salvator merianae</name>
    <name type="common">Argentine black and white tegu</name>
    <name type="synonym">Tupinambis merianae</name>
    <dbReference type="NCBI Taxonomy" id="96440"/>
    <lineage>
        <taxon>Eukaryota</taxon>
        <taxon>Metazoa</taxon>
        <taxon>Chordata</taxon>
        <taxon>Craniata</taxon>
        <taxon>Vertebrata</taxon>
        <taxon>Euteleostomi</taxon>
        <taxon>Lepidosauria</taxon>
        <taxon>Squamata</taxon>
        <taxon>Bifurcata</taxon>
        <taxon>Unidentata</taxon>
        <taxon>Episquamata</taxon>
        <taxon>Laterata</taxon>
        <taxon>Teiioidea</taxon>
        <taxon>Teiidae</taxon>
        <taxon>Salvator</taxon>
    </lineage>
</organism>
<dbReference type="GeneTree" id="ENSGT00940000158291"/>
<dbReference type="InterPro" id="IPR000859">
    <property type="entry name" value="CUB_dom"/>
</dbReference>
<dbReference type="Ensembl" id="ENSSMRT00000027024.1">
    <property type="protein sequence ID" value="ENSSMRP00000023104.1"/>
    <property type="gene ID" value="ENSSMRG00000017934.1"/>
</dbReference>
<feature type="domain" description="CUB" evidence="5">
    <location>
        <begin position="177"/>
        <end position="289"/>
    </location>
</feature>
<keyword evidence="7" id="KW-1185">Reference proteome</keyword>
<dbReference type="AlphaFoldDB" id="A0A8D0DXD4"/>
<feature type="domain" description="CUB" evidence="5">
    <location>
        <begin position="23"/>
        <end position="136"/>
    </location>
</feature>
<dbReference type="InterPro" id="IPR035914">
    <property type="entry name" value="Sperma_CUB_dom_sf"/>
</dbReference>
<evidence type="ECO:0000256" key="3">
    <source>
        <dbReference type="PROSITE-ProRule" id="PRU00059"/>
    </source>
</evidence>
<dbReference type="SUPFAM" id="SSF49854">
    <property type="entry name" value="Spermadhesin, CUB domain"/>
    <property type="match status" value="2"/>
</dbReference>
<feature type="chain" id="PRO_5034776714" evidence="4">
    <location>
        <begin position="19"/>
        <end position="306"/>
    </location>
</feature>
<reference evidence="6" key="2">
    <citation type="submission" date="2025-09" db="UniProtKB">
        <authorList>
            <consortium name="Ensembl"/>
        </authorList>
    </citation>
    <scope>IDENTIFICATION</scope>
</reference>
<dbReference type="PANTHER" id="PTHR24251:SF47">
    <property type="entry name" value="CUB DOMAIN-CONTAINING PROTEIN 2"/>
    <property type="match status" value="1"/>
</dbReference>
<proteinExistence type="predicted"/>
<reference evidence="6" key="1">
    <citation type="submission" date="2025-08" db="UniProtKB">
        <authorList>
            <consortium name="Ensembl"/>
        </authorList>
    </citation>
    <scope>IDENTIFICATION</scope>
</reference>